<organism evidence="2 3">
    <name type="scientific">Mycena belliarum</name>
    <dbReference type="NCBI Taxonomy" id="1033014"/>
    <lineage>
        <taxon>Eukaryota</taxon>
        <taxon>Fungi</taxon>
        <taxon>Dikarya</taxon>
        <taxon>Basidiomycota</taxon>
        <taxon>Agaricomycotina</taxon>
        <taxon>Agaricomycetes</taxon>
        <taxon>Agaricomycetidae</taxon>
        <taxon>Agaricales</taxon>
        <taxon>Marasmiineae</taxon>
        <taxon>Mycenaceae</taxon>
        <taxon>Mycena</taxon>
    </lineage>
</organism>
<dbReference type="Proteomes" id="UP001222325">
    <property type="component" value="Unassembled WGS sequence"/>
</dbReference>
<dbReference type="EMBL" id="JARJCN010000059">
    <property type="protein sequence ID" value="KAJ7079609.1"/>
    <property type="molecule type" value="Genomic_DNA"/>
</dbReference>
<gene>
    <name evidence="2" type="ORF">B0H15DRAFT_1025488</name>
</gene>
<name>A0AAD6XM52_9AGAR</name>
<protein>
    <submittedName>
        <fullName evidence="2">Uncharacterized protein</fullName>
    </submittedName>
</protein>
<reference evidence="2" key="1">
    <citation type="submission" date="2023-03" db="EMBL/GenBank/DDBJ databases">
        <title>Massive genome expansion in bonnet fungi (Mycena s.s.) driven by repeated elements and novel gene families across ecological guilds.</title>
        <authorList>
            <consortium name="Lawrence Berkeley National Laboratory"/>
            <person name="Harder C.B."/>
            <person name="Miyauchi S."/>
            <person name="Viragh M."/>
            <person name="Kuo A."/>
            <person name="Thoen E."/>
            <person name="Andreopoulos B."/>
            <person name="Lu D."/>
            <person name="Skrede I."/>
            <person name="Drula E."/>
            <person name="Henrissat B."/>
            <person name="Morin E."/>
            <person name="Kohler A."/>
            <person name="Barry K."/>
            <person name="LaButti K."/>
            <person name="Morin E."/>
            <person name="Salamov A."/>
            <person name="Lipzen A."/>
            <person name="Mereny Z."/>
            <person name="Hegedus B."/>
            <person name="Baldrian P."/>
            <person name="Stursova M."/>
            <person name="Weitz H."/>
            <person name="Taylor A."/>
            <person name="Grigoriev I.V."/>
            <person name="Nagy L.G."/>
            <person name="Martin F."/>
            <person name="Kauserud H."/>
        </authorList>
    </citation>
    <scope>NUCLEOTIDE SEQUENCE</scope>
    <source>
        <strain evidence="2">CBHHK173m</strain>
    </source>
</reference>
<proteinExistence type="predicted"/>
<keyword evidence="3" id="KW-1185">Reference proteome</keyword>
<sequence>MSVCCHFACHGAGEEPTSPSPKYKFHTMTQTSQLLAALDAYNLSFDIVFDIQTNAVEAHPILWEDLDHRIQSHCDLHDLEIAIHEARSTKPESCRALTPLPIFGYDFTEDRLYTACKKIMHPIKKELVLLFIAPVNKNLRGPIDFSTTPSSPTDDWPTSLPHRCLAWRVWEEAFENDEDVECFDDDHGCTPSASTPSVSKVQPIHRARSPASPDTRPRTRRRLEGAQGSTQAAFIIDLSRDNDDSDLEPTPDFPEALLPRTTVSEPASRSPTPELAEFSLPTVYSWERPDDHEVSQWQNFILQSVSTLETTAVKISGPSLEALARTLFTAIHKNEYADVDFILEPGVTCLDMPSDLGFFHPYLRYVIVNAHNSAQAAEGDGPERGFYSTAIQLRVQDPRSAKKESRWADNGDFSRPTFHARAFQVGSERCQQYYIDGRLAALCMAKLASGPLPMCPFFIYMATQNDRTCLDNLSLPFIATLDPSTAKALEPWFSVEFNTAYRVTGDTSNPGDDEGHPGLFLATTLVEIDITDFAQPRPELFHKELHRRVLANYFLGMANPWEHEEFRAFQHGLRLQLTPQINLNDHWSTEIKVRRILVGLYDRKVTGAEDILKRLVISVPEDSDEAALLFFQLFRWHFKRWLCGTGFPRELKNRIVVKPNGKTRVEEGIITDEQYRAHRGSRSIRGATFLQSLSDSVLLPVFAADALIIRLHPRNMDESPEDGEATVAWHVCHRVVEFYLNDWLKNALLEPCSLIDSSKATAFDIWMSKMTSAKSGGDYNRF</sequence>
<feature type="compositionally biased region" description="Polar residues" evidence="1">
    <location>
        <begin position="191"/>
        <end position="200"/>
    </location>
</feature>
<accession>A0AAD6XM52</accession>
<comment type="caution">
    <text evidence="2">The sequence shown here is derived from an EMBL/GenBank/DDBJ whole genome shotgun (WGS) entry which is preliminary data.</text>
</comment>
<dbReference type="AlphaFoldDB" id="A0AAD6XM52"/>
<evidence type="ECO:0000256" key="1">
    <source>
        <dbReference type="SAM" id="MobiDB-lite"/>
    </source>
</evidence>
<evidence type="ECO:0000313" key="2">
    <source>
        <dbReference type="EMBL" id="KAJ7079609.1"/>
    </source>
</evidence>
<evidence type="ECO:0000313" key="3">
    <source>
        <dbReference type="Proteomes" id="UP001222325"/>
    </source>
</evidence>
<feature type="region of interest" description="Disordered" evidence="1">
    <location>
        <begin position="191"/>
        <end position="232"/>
    </location>
</feature>